<accession>A0ABD0P3E2</accession>
<proteinExistence type="predicted"/>
<dbReference type="Proteomes" id="UP001529510">
    <property type="component" value="Unassembled WGS sequence"/>
</dbReference>
<dbReference type="AlphaFoldDB" id="A0ABD0P3E2"/>
<comment type="caution">
    <text evidence="1">The sequence shown here is derived from an EMBL/GenBank/DDBJ whole genome shotgun (WGS) entry which is preliminary data.</text>
</comment>
<evidence type="ECO:0000313" key="2">
    <source>
        <dbReference type="Proteomes" id="UP001529510"/>
    </source>
</evidence>
<gene>
    <name evidence="1" type="ORF">M9458_036504</name>
</gene>
<dbReference type="PANTHER" id="PTHR46399">
    <property type="entry name" value="B30.2/SPRY DOMAIN-CONTAINING PROTEIN"/>
    <property type="match status" value="1"/>
</dbReference>
<evidence type="ECO:0000313" key="1">
    <source>
        <dbReference type="EMBL" id="KAL0168282.1"/>
    </source>
</evidence>
<feature type="non-terminal residue" evidence="1">
    <location>
        <position position="70"/>
    </location>
</feature>
<organism evidence="1 2">
    <name type="scientific">Cirrhinus mrigala</name>
    <name type="common">Mrigala</name>
    <dbReference type="NCBI Taxonomy" id="683832"/>
    <lineage>
        <taxon>Eukaryota</taxon>
        <taxon>Metazoa</taxon>
        <taxon>Chordata</taxon>
        <taxon>Craniata</taxon>
        <taxon>Vertebrata</taxon>
        <taxon>Euteleostomi</taxon>
        <taxon>Actinopterygii</taxon>
        <taxon>Neopterygii</taxon>
        <taxon>Teleostei</taxon>
        <taxon>Ostariophysi</taxon>
        <taxon>Cypriniformes</taxon>
        <taxon>Cyprinidae</taxon>
        <taxon>Labeoninae</taxon>
        <taxon>Labeonini</taxon>
        <taxon>Cirrhinus</taxon>
    </lineage>
</organism>
<dbReference type="EMBL" id="JAMKFB020000018">
    <property type="protein sequence ID" value="KAL0168282.1"/>
    <property type="molecule type" value="Genomic_DNA"/>
</dbReference>
<protein>
    <submittedName>
        <fullName evidence="1">Uncharacterized protein</fullName>
    </submittedName>
</protein>
<reference evidence="1 2" key="1">
    <citation type="submission" date="2024-05" db="EMBL/GenBank/DDBJ databases">
        <title>Genome sequencing and assembly of Indian major carp, Cirrhinus mrigala (Hamilton, 1822).</title>
        <authorList>
            <person name="Mohindra V."/>
            <person name="Chowdhury L.M."/>
            <person name="Lal K."/>
            <person name="Jena J.K."/>
        </authorList>
    </citation>
    <scope>NUCLEOTIDE SEQUENCE [LARGE SCALE GENOMIC DNA]</scope>
    <source>
        <strain evidence="1">CM1030</strain>
        <tissue evidence="1">Blood</tissue>
    </source>
</reference>
<name>A0ABD0P3E2_CIRMR</name>
<dbReference type="InterPro" id="IPR015925">
    <property type="entry name" value="Ryanodine_IP3_receptor"/>
</dbReference>
<keyword evidence="2" id="KW-1185">Reference proteome</keyword>
<sequence>MSSFFSPFFRARFLLGGRHGDFKFLPPPDRMRIEPIKEYKHDFDGVRNLLGPTQSLTHTSFTPCPVDTAQ</sequence>
<dbReference type="PANTHER" id="PTHR46399:SF10">
    <property type="entry name" value="RYANODINE RECEPTOR 1"/>
    <property type="match status" value="1"/>
</dbReference>